<evidence type="ECO:0000256" key="9">
    <source>
        <dbReference type="ARBA" id="ARBA00022782"/>
    </source>
</evidence>
<dbReference type="GO" id="GO:0008270">
    <property type="term" value="F:zinc ion binding"/>
    <property type="evidence" value="ECO:0007669"/>
    <property type="project" value="UniProtKB-KW"/>
</dbReference>
<dbReference type="Proteomes" id="UP000694620">
    <property type="component" value="Chromosome 13"/>
</dbReference>
<feature type="DNA-binding region" description="Homeobox" evidence="17">
    <location>
        <begin position="450"/>
        <end position="499"/>
    </location>
</feature>
<dbReference type="PROSITE" id="PS50071">
    <property type="entry name" value="HOMEOBOX_2"/>
    <property type="match status" value="3"/>
</dbReference>
<name>A0A8C4T2U8_ERPCA</name>
<dbReference type="GeneTree" id="ENSGT00950000182893"/>
<dbReference type="PANTHER" id="PTHR15467:SF5">
    <property type="entry name" value="ZINC FINGERS AND HOMEOBOXES PROTEIN 2"/>
    <property type="match status" value="1"/>
</dbReference>
<keyword evidence="10" id="KW-0862">Zinc</keyword>
<evidence type="ECO:0000313" key="21">
    <source>
        <dbReference type="Ensembl" id="ENSECRP00000024896.1"/>
    </source>
</evidence>
<evidence type="ECO:0000256" key="10">
    <source>
        <dbReference type="ARBA" id="ARBA00022833"/>
    </source>
</evidence>
<evidence type="ECO:0000256" key="8">
    <source>
        <dbReference type="ARBA" id="ARBA00022771"/>
    </source>
</evidence>
<keyword evidence="8" id="KW-0863">Zinc-finger</keyword>
<feature type="compositionally biased region" description="Polar residues" evidence="19">
    <location>
        <begin position="37"/>
        <end position="54"/>
    </location>
</feature>
<dbReference type="SUPFAM" id="SSF57667">
    <property type="entry name" value="beta-beta-alpha zinc fingers"/>
    <property type="match status" value="2"/>
</dbReference>
<keyword evidence="13 17" id="KW-0238">DNA-binding</keyword>
<gene>
    <name evidence="21" type="primary">ZHX2</name>
    <name evidence="21" type="synonym">zhx2a</name>
</gene>
<keyword evidence="22" id="KW-1185">Reference proteome</keyword>
<dbReference type="Pfam" id="PF00046">
    <property type="entry name" value="Homeodomain"/>
    <property type="match status" value="1"/>
</dbReference>
<dbReference type="AlphaFoldDB" id="A0A8C4T2U8"/>
<evidence type="ECO:0000256" key="12">
    <source>
        <dbReference type="ARBA" id="ARBA00023015"/>
    </source>
</evidence>
<dbReference type="Gene3D" id="3.30.160.60">
    <property type="entry name" value="Classic Zinc Finger"/>
    <property type="match status" value="1"/>
</dbReference>
<keyword evidence="7" id="KW-0677">Repeat</keyword>
<dbReference type="GO" id="GO:0003677">
    <property type="term" value="F:DNA binding"/>
    <property type="evidence" value="ECO:0007669"/>
    <property type="project" value="UniProtKB-UniRule"/>
</dbReference>
<reference evidence="21" key="2">
    <citation type="submission" date="2025-08" db="UniProtKB">
        <authorList>
            <consortium name="Ensembl"/>
        </authorList>
    </citation>
    <scope>IDENTIFICATION</scope>
</reference>
<dbReference type="Ensembl" id="ENSECRT00000025435.1">
    <property type="protein sequence ID" value="ENSECRP00000024896.1"/>
    <property type="gene ID" value="ENSECRG00000016858.1"/>
</dbReference>
<keyword evidence="4" id="KW-1017">Isopeptide bond</keyword>
<dbReference type="InterPro" id="IPR001356">
    <property type="entry name" value="HD"/>
</dbReference>
<evidence type="ECO:0000256" key="17">
    <source>
        <dbReference type="PROSITE-ProRule" id="PRU00108"/>
    </source>
</evidence>
<proteinExistence type="inferred from homology"/>
<dbReference type="SMART" id="SM00355">
    <property type="entry name" value="ZnF_C2H2"/>
    <property type="match status" value="2"/>
</dbReference>
<keyword evidence="6" id="KW-0479">Metal-binding</keyword>
<dbReference type="Pfam" id="PF18387">
    <property type="entry name" value="zf_C2H2_ZHX"/>
    <property type="match status" value="1"/>
</dbReference>
<keyword evidence="14 17" id="KW-0371">Homeobox</keyword>
<keyword evidence="12" id="KW-0805">Transcription regulation</keyword>
<feature type="domain" description="Homeobox" evidence="20">
    <location>
        <begin position="632"/>
        <end position="683"/>
    </location>
</feature>
<keyword evidence="5" id="KW-0597">Phosphoprotein</keyword>
<accession>A0A8C4T2U8</accession>
<evidence type="ECO:0000256" key="7">
    <source>
        <dbReference type="ARBA" id="ARBA00022737"/>
    </source>
</evidence>
<keyword evidence="11" id="KW-0832">Ubl conjugation</keyword>
<evidence type="ECO:0000256" key="18">
    <source>
        <dbReference type="RuleBase" id="RU000682"/>
    </source>
</evidence>
<feature type="DNA-binding region" description="Homeobox" evidence="17">
    <location>
        <begin position="281"/>
        <end position="323"/>
    </location>
</feature>
<evidence type="ECO:0000256" key="1">
    <source>
        <dbReference type="ARBA" id="ARBA00004123"/>
    </source>
</evidence>
<evidence type="ECO:0000256" key="3">
    <source>
        <dbReference type="ARBA" id="ARBA00022491"/>
    </source>
</evidence>
<keyword evidence="15" id="KW-0804">Transcription</keyword>
<feature type="domain" description="Homeobox" evidence="20">
    <location>
        <begin position="279"/>
        <end position="322"/>
    </location>
</feature>
<evidence type="ECO:0000256" key="13">
    <source>
        <dbReference type="ARBA" id="ARBA00023125"/>
    </source>
</evidence>
<dbReference type="SUPFAM" id="SSF46689">
    <property type="entry name" value="Homeodomain-like"/>
    <property type="match status" value="3"/>
</dbReference>
<comment type="subcellular location">
    <subcellularLocation>
        <location evidence="1 17 18">Nucleus</location>
    </subcellularLocation>
</comment>
<dbReference type="FunFam" id="1.10.10.60:FF:000062">
    <property type="entry name" value="zinc fingers and homeoboxes protein 3"/>
    <property type="match status" value="1"/>
</dbReference>
<reference evidence="21" key="3">
    <citation type="submission" date="2025-09" db="UniProtKB">
        <authorList>
            <consortium name="Ensembl"/>
        </authorList>
    </citation>
    <scope>IDENTIFICATION</scope>
</reference>
<feature type="compositionally biased region" description="Acidic residues" evidence="19">
    <location>
        <begin position="18"/>
        <end position="34"/>
    </location>
</feature>
<reference evidence="21" key="1">
    <citation type="submission" date="2021-06" db="EMBL/GenBank/DDBJ databases">
        <authorList>
            <consortium name="Wellcome Sanger Institute Data Sharing"/>
        </authorList>
    </citation>
    <scope>NUCLEOTIDE SEQUENCE [LARGE SCALE GENOMIC DNA]</scope>
</reference>
<dbReference type="InterPro" id="IPR041057">
    <property type="entry name" value="ZHX_Znf_C2H2"/>
</dbReference>
<evidence type="ECO:0000256" key="6">
    <source>
        <dbReference type="ARBA" id="ARBA00022723"/>
    </source>
</evidence>
<dbReference type="InterPro" id="IPR013087">
    <property type="entry name" value="Znf_C2H2_type"/>
</dbReference>
<dbReference type="GO" id="GO:0030154">
    <property type="term" value="P:cell differentiation"/>
    <property type="evidence" value="ECO:0007669"/>
    <property type="project" value="UniProtKB-KW"/>
</dbReference>
<dbReference type="PANTHER" id="PTHR15467">
    <property type="entry name" value="ZINC-FINGERS AND HOMEOBOXES RELATED"/>
    <property type="match status" value="1"/>
</dbReference>
<evidence type="ECO:0000313" key="22">
    <source>
        <dbReference type="Proteomes" id="UP000694620"/>
    </source>
</evidence>
<keyword evidence="16 17" id="KW-0539">Nucleus</keyword>
<evidence type="ECO:0000256" key="5">
    <source>
        <dbReference type="ARBA" id="ARBA00022553"/>
    </source>
</evidence>
<evidence type="ECO:0000256" key="2">
    <source>
        <dbReference type="ARBA" id="ARBA00007440"/>
    </source>
</evidence>
<dbReference type="FunFam" id="1.10.10.60:FF:000247">
    <property type="entry name" value="Zinc fingers and homeoboxes protein 2"/>
    <property type="match status" value="1"/>
</dbReference>
<evidence type="ECO:0000256" key="16">
    <source>
        <dbReference type="ARBA" id="ARBA00023242"/>
    </source>
</evidence>
<dbReference type="InterPro" id="IPR036236">
    <property type="entry name" value="Znf_C2H2_sf"/>
</dbReference>
<evidence type="ECO:0000256" key="19">
    <source>
        <dbReference type="SAM" id="MobiDB-lite"/>
    </source>
</evidence>
<dbReference type="SMART" id="SM00389">
    <property type="entry name" value="HOX"/>
    <property type="match status" value="3"/>
</dbReference>
<keyword evidence="3" id="KW-0678">Repressor</keyword>
<dbReference type="Gene3D" id="1.10.10.60">
    <property type="entry name" value="Homeodomain-like"/>
    <property type="match status" value="3"/>
</dbReference>
<sequence>MASKRKSTVPCMVRASELDEDNDPEEVKDTDDEVKENGSSHTLPDNSTWNSGNLDQNEEMNAMLEKISQDGQHQWKPQGGYECKYCPYSTQDLNKFTEHVDSSHPNVILNPLYVCAECNFSTKKYDTLSHHNFKSHPGVNNFKLKLIKNNIQTILEQTIEGSNSAINLSPATVITSDAPSSVPVNKTSTMKTGKPKMETNRIPRWADDLHIPRPLIIKDTFPAFTINGTVIIPEPTVQEGLSHVMPSLQRPPNYSLVPKVAVPLNTSKYNPLLDINTTLITAFNKFPYPTQAELSWLTAASKHPEEQIKVWFTAQRLKQGISWSPEEVEEARKKMFNGTIQPVQPAFAVLPNHLSSTTETPPSLIQTVPCQFLGQTSLVLTQMANGSTMTCSPITVTVANNMQATKRPLPTPVVDQQVKRANVIEVAHSQSSSLEFNGSHSFLERKKSKEQLSELRRSFTKQQFPEDMEVYRLIEATGLSRGEIKKWFSDQRYRTQKGVINLANDSLMKDVIHDLSKAQNPNIEMSLKNCKGSGPEPAKMVERTLHQTCFPSQVDTDHFLGDPRVPKTDAEDRLLDKQKVRTCVEEVLLNSVNADKEKALDQGAHNGILGHGGQTKASALSVIISTLSHVPISKASQELLKGVFVRTQWPSPEEYDQLALKTGLSRTDIVRWFKDNRSGLKSGTLDWMEQYQKMNGERKNGQSPTTDSAKTVTPILHQHCSKTLETREEDLNKVVDKPSEVTQQETCEL</sequence>
<dbReference type="FunFam" id="3.30.160.60:FF:000296">
    <property type="entry name" value="Zinc fingers and homeoboxes protein 1"/>
    <property type="match status" value="1"/>
</dbReference>
<evidence type="ECO:0000259" key="20">
    <source>
        <dbReference type="PROSITE" id="PS50071"/>
    </source>
</evidence>
<evidence type="ECO:0000256" key="11">
    <source>
        <dbReference type="ARBA" id="ARBA00022843"/>
    </source>
</evidence>
<keyword evidence="9" id="KW-0221">Differentiation</keyword>
<dbReference type="InterPro" id="IPR009057">
    <property type="entry name" value="Homeodomain-like_sf"/>
</dbReference>
<evidence type="ECO:0000256" key="15">
    <source>
        <dbReference type="ARBA" id="ARBA00023163"/>
    </source>
</evidence>
<comment type="similarity">
    <text evidence="2">Belongs to the ZHX family.</text>
</comment>
<dbReference type="GO" id="GO:0005634">
    <property type="term" value="C:nucleus"/>
    <property type="evidence" value="ECO:0007669"/>
    <property type="project" value="UniProtKB-SubCell"/>
</dbReference>
<organism evidence="21 22">
    <name type="scientific">Erpetoichthys calabaricus</name>
    <name type="common">Rope fish</name>
    <name type="synonym">Calamoichthys calabaricus</name>
    <dbReference type="NCBI Taxonomy" id="27687"/>
    <lineage>
        <taxon>Eukaryota</taxon>
        <taxon>Metazoa</taxon>
        <taxon>Chordata</taxon>
        <taxon>Craniata</taxon>
        <taxon>Vertebrata</taxon>
        <taxon>Euteleostomi</taxon>
        <taxon>Actinopterygii</taxon>
        <taxon>Polypteriformes</taxon>
        <taxon>Polypteridae</taxon>
        <taxon>Erpetoichthys</taxon>
    </lineage>
</organism>
<evidence type="ECO:0000256" key="4">
    <source>
        <dbReference type="ARBA" id="ARBA00022499"/>
    </source>
</evidence>
<feature type="domain" description="Homeobox" evidence="20">
    <location>
        <begin position="448"/>
        <end position="498"/>
    </location>
</feature>
<feature type="region of interest" description="Disordered" evidence="19">
    <location>
        <begin position="1"/>
        <end position="54"/>
    </location>
</feature>
<dbReference type="CDD" id="cd00086">
    <property type="entry name" value="homeodomain"/>
    <property type="match status" value="3"/>
</dbReference>
<protein>
    <submittedName>
        <fullName evidence="21">Zinc fingers and homeoboxes 2a</fullName>
    </submittedName>
</protein>
<dbReference type="GO" id="GO:0000981">
    <property type="term" value="F:DNA-binding transcription factor activity, RNA polymerase II-specific"/>
    <property type="evidence" value="ECO:0007669"/>
    <property type="project" value="TreeGrafter"/>
</dbReference>
<evidence type="ECO:0000256" key="14">
    <source>
        <dbReference type="ARBA" id="ARBA00023155"/>
    </source>
</evidence>
<feature type="DNA-binding region" description="Homeobox" evidence="17">
    <location>
        <begin position="634"/>
        <end position="684"/>
    </location>
</feature>